<evidence type="ECO:0000256" key="11">
    <source>
        <dbReference type="ARBA" id="ARBA00022643"/>
    </source>
</evidence>
<evidence type="ECO:0000256" key="6">
    <source>
        <dbReference type="ARBA" id="ARBA00012666"/>
    </source>
</evidence>
<evidence type="ECO:0000256" key="16">
    <source>
        <dbReference type="ARBA" id="ARBA00031056"/>
    </source>
</evidence>
<dbReference type="GO" id="GO:0031419">
    <property type="term" value="F:cobalamin binding"/>
    <property type="evidence" value="ECO:0007669"/>
    <property type="project" value="UniProtKB-KW"/>
</dbReference>
<comment type="catalytic activity">
    <reaction evidence="23">
        <text>apo-[alkylcobalamin reductase] + an R-cob(III)alamin + glutathione = cob(I)alamin-[alkylcobalamin reductase] + an S-substituted glutathione + H(+)</text>
        <dbReference type="Rhea" id="RHEA:40719"/>
        <dbReference type="Rhea" id="RHEA-COMP:14730"/>
        <dbReference type="Rhea" id="RHEA-COMP:14731"/>
        <dbReference type="ChEBI" id="CHEBI:15378"/>
        <dbReference type="ChEBI" id="CHEBI:57925"/>
        <dbReference type="ChEBI" id="CHEBI:60488"/>
        <dbReference type="ChEBI" id="CHEBI:83228"/>
        <dbReference type="ChEBI" id="CHEBI:90779"/>
        <dbReference type="ChEBI" id="CHEBI:140785"/>
        <dbReference type="EC" id="2.5.1.151"/>
    </reaction>
    <physiologicalReaction direction="left-to-right" evidence="23">
        <dbReference type="Rhea" id="RHEA:40720"/>
    </physiologicalReaction>
</comment>
<dbReference type="Proteomes" id="UP000694580">
    <property type="component" value="Chromosome 19"/>
</dbReference>
<sequence length="266" mass="30323">MAAAGGHVDEVVRVVGERLLPSGFEVYPLKIGWYNAVLPPSFHLPYHEDTLAVVVLSAPAMFEKLFIPFLQRHRREAARDPVDQCVSDTISSCVSQSFPKQEVDVMYDYEMHPNRKPKFLAQTAAHVAGAAYYYQQCDVPNQPWGSKKMFGVCIHPRWGGWFAIRALLVFRGVESGAELQQAPPVDSVGSRQQRVELLESFNLHWQDWAYRDIIRSEDSYSPRQREYFSTPPGQRATLLQRWGFSPEGHTQTQTVLNETEKIIKLS</sequence>
<organism evidence="24 25">
    <name type="scientific">Denticeps clupeoides</name>
    <name type="common">denticle herring</name>
    <dbReference type="NCBI Taxonomy" id="299321"/>
    <lineage>
        <taxon>Eukaryota</taxon>
        <taxon>Metazoa</taxon>
        <taxon>Chordata</taxon>
        <taxon>Craniata</taxon>
        <taxon>Vertebrata</taxon>
        <taxon>Euteleostomi</taxon>
        <taxon>Actinopterygii</taxon>
        <taxon>Neopterygii</taxon>
        <taxon>Teleostei</taxon>
        <taxon>Clupei</taxon>
        <taxon>Clupeiformes</taxon>
        <taxon>Denticipitoidei</taxon>
        <taxon>Denticipitidae</taxon>
        <taxon>Denticeps</taxon>
    </lineage>
</organism>
<dbReference type="AlphaFoldDB" id="A0AAY4CLZ1"/>
<dbReference type="GeneID" id="114769575"/>
<dbReference type="PANTHER" id="PTHR31457:SF2">
    <property type="entry name" value="CYANOCOBALAMIN REDUCTASE _ ALKYLCOBALAMIN DEALKYLASE"/>
    <property type="match status" value="1"/>
</dbReference>
<evidence type="ECO:0000256" key="22">
    <source>
        <dbReference type="ARBA" id="ARBA00048537"/>
    </source>
</evidence>
<dbReference type="EC" id="1.16.1.6" evidence="6"/>
<comment type="cofactor">
    <cofactor evidence="2">
        <name>FAD</name>
        <dbReference type="ChEBI" id="CHEBI:57692"/>
    </cofactor>
</comment>
<dbReference type="EC" id="2.5.1.151" evidence="5"/>
<comment type="subcellular location">
    <subcellularLocation>
        <location evidence="3">Cytoplasm</location>
    </subcellularLocation>
</comment>
<dbReference type="GeneTree" id="ENSGT00390000003464"/>
<evidence type="ECO:0000256" key="21">
    <source>
        <dbReference type="ARBA" id="ARBA00047958"/>
    </source>
</evidence>
<evidence type="ECO:0000256" key="13">
    <source>
        <dbReference type="ARBA" id="ARBA00022857"/>
    </source>
</evidence>
<evidence type="ECO:0000256" key="4">
    <source>
        <dbReference type="ARBA" id="ARBA00007762"/>
    </source>
</evidence>
<evidence type="ECO:0000256" key="3">
    <source>
        <dbReference type="ARBA" id="ARBA00004496"/>
    </source>
</evidence>
<evidence type="ECO:0000256" key="7">
    <source>
        <dbReference type="ARBA" id="ARBA00014027"/>
    </source>
</evidence>
<evidence type="ECO:0000256" key="5">
    <source>
        <dbReference type="ARBA" id="ARBA00012308"/>
    </source>
</evidence>
<comment type="catalytic activity">
    <reaction evidence="20">
        <text>apo-[alkylcobalamin reductase] + methylcob(III)alamin + glutathione = S-methyl glutathione + cob(I)alamin-[alkylcobalamin reductase] + H(+)</text>
        <dbReference type="Rhea" id="RHEA:63132"/>
        <dbReference type="Rhea" id="RHEA-COMP:14730"/>
        <dbReference type="Rhea" id="RHEA-COMP:14731"/>
        <dbReference type="ChEBI" id="CHEBI:15378"/>
        <dbReference type="ChEBI" id="CHEBI:28115"/>
        <dbReference type="ChEBI" id="CHEBI:57925"/>
        <dbReference type="ChEBI" id="CHEBI:60488"/>
        <dbReference type="ChEBI" id="CHEBI:83228"/>
        <dbReference type="ChEBI" id="CHEBI:141467"/>
        <dbReference type="EC" id="2.5.1.151"/>
    </reaction>
    <physiologicalReaction direction="left-to-right" evidence="20">
        <dbReference type="Rhea" id="RHEA:63133"/>
    </physiologicalReaction>
</comment>
<keyword evidence="13" id="KW-0521">NADP</keyword>
<evidence type="ECO:0000256" key="9">
    <source>
        <dbReference type="ARBA" id="ARBA00022628"/>
    </source>
</evidence>
<evidence type="ECO:0000313" key="24">
    <source>
        <dbReference type="Ensembl" id="ENSDCDP00010034133.1"/>
    </source>
</evidence>
<evidence type="ECO:0000256" key="19">
    <source>
        <dbReference type="ARBA" id="ARBA00032650"/>
    </source>
</evidence>
<evidence type="ECO:0000256" key="2">
    <source>
        <dbReference type="ARBA" id="ARBA00001974"/>
    </source>
</evidence>
<comment type="similarity">
    <text evidence="4">Belongs to the MMACHC family.</text>
</comment>
<accession>A0AAY4CLZ1</accession>
<keyword evidence="12" id="KW-0274">FAD</keyword>
<evidence type="ECO:0000256" key="17">
    <source>
        <dbReference type="ARBA" id="ARBA00031313"/>
    </source>
</evidence>
<keyword evidence="14" id="KW-0560">Oxidoreductase</keyword>
<reference evidence="24" key="2">
    <citation type="submission" date="2025-08" db="UniProtKB">
        <authorList>
            <consortium name="Ensembl"/>
        </authorList>
    </citation>
    <scope>IDENTIFICATION</scope>
</reference>
<evidence type="ECO:0000256" key="10">
    <source>
        <dbReference type="ARBA" id="ARBA00022630"/>
    </source>
</evidence>
<dbReference type="Ensembl" id="ENSDCDT00010042232.1">
    <property type="protein sequence ID" value="ENSDCDP00010034133.1"/>
    <property type="gene ID" value="ENSDCDG00010021660.1"/>
</dbReference>
<dbReference type="CDD" id="cd12959">
    <property type="entry name" value="MMACHC-like"/>
    <property type="match status" value="1"/>
</dbReference>
<evidence type="ECO:0000256" key="23">
    <source>
        <dbReference type="ARBA" id="ARBA00049505"/>
    </source>
</evidence>
<keyword evidence="15" id="KW-0170">Cobalt</keyword>
<dbReference type="GO" id="GO:0032451">
    <property type="term" value="F:demethylase activity"/>
    <property type="evidence" value="ECO:0007669"/>
    <property type="project" value="TreeGrafter"/>
</dbReference>
<dbReference type="GO" id="GO:0033787">
    <property type="term" value="F:cyanocobalamin reductase (cyanide-eliminating) (NADP+) activity"/>
    <property type="evidence" value="ECO:0007669"/>
    <property type="project" value="UniProtKB-EC"/>
</dbReference>
<dbReference type="GO" id="GO:0009235">
    <property type="term" value="P:cobalamin metabolic process"/>
    <property type="evidence" value="ECO:0007669"/>
    <property type="project" value="TreeGrafter"/>
</dbReference>
<dbReference type="GO" id="GO:0071949">
    <property type="term" value="F:FAD binding"/>
    <property type="evidence" value="ECO:0007669"/>
    <property type="project" value="TreeGrafter"/>
</dbReference>
<evidence type="ECO:0000256" key="12">
    <source>
        <dbReference type="ARBA" id="ARBA00022827"/>
    </source>
</evidence>
<name>A0AAY4CLZ1_9TELE</name>
<keyword evidence="8" id="KW-0963">Cytoplasm</keyword>
<comment type="cofactor">
    <cofactor evidence="1">
        <name>FMN</name>
        <dbReference type="ChEBI" id="CHEBI:58210"/>
    </cofactor>
</comment>
<gene>
    <name evidence="24" type="primary">MMACHC</name>
</gene>
<reference evidence="24 25" key="1">
    <citation type="submission" date="2020-06" db="EMBL/GenBank/DDBJ databases">
        <authorList>
            <consortium name="Wellcome Sanger Institute Data Sharing"/>
        </authorList>
    </citation>
    <scope>NUCLEOTIDE SEQUENCE [LARGE SCALE GENOMIC DNA]</scope>
</reference>
<dbReference type="GO" id="GO:0005737">
    <property type="term" value="C:cytoplasm"/>
    <property type="evidence" value="ECO:0007669"/>
    <property type="project" value="UniProtKB-SubCell"/>
</dbReference>
<protein>
    <recommendedName>
        <fullName evidence="7">Cyanocobalamin reductase / alkylcobalamin dealkylase</fullName>
        <ecNumber evidence="6">1.16.1.6</ecNumber>
        <ecNumber evidence="5">2.5.1.151</ecNumber>
    </recommendedName>
    <alternativeName>
        <fullName evidence="19">Alkylcobalamin:glutathione S-alkyltransferase</fullName>
    </alternativeName>
    <alternativeName>
        <fullName evidence="18">CblC</fullName>
    </alternativeName>
    <alternativeName>
        <fullName evidence="17">Cyanocobalamin reductase (cyanide-eliminating)</fullName>
    </alternativeName>
    <alternativeName>
        <fullName evidence="16">Methylmalonic aciduria and homocystinuria type C protein</fullName>
    </alternativeName>
</protein>
<comment type="catalytic activity">
    <reaction evidence="22">
        <text>apo-[alkylcobalamin reductase] + adenosylcob(III)alamin + glutathione = S-adenosylglutathione + cob(I)alamin-[alkylcobalamin reductase] + H(+)</text>
        <dbReference type="Rhea" id="RHEA:63136"/>
        <dbReference type="Rhea" id="RHEA-COMP:14730"/>
        <dbReference type="Rhea" id="RHEA-COMP:14731"/>
        <dbReference type="ChEBI" id="CHEBI:15378"/>
        <dbReference type="ChEBI" id="CHEBI:18408"/>
        <dbReference type="ChEBI" id="CHEBI:57925"/>
        <dbReference type="ChEBI" id="CHEBI:60488"/>
        <dbReference type="ChEBI" id="CHEBI:83228"/>
        <dbReference type="ChEBI" id="CHEBI:146184"/>
        <dbReference type="EC" id="2.5.1.151"/>
    </reaction>
    <physiologicalReaction direction="left-to-right" evidence="22">
        <dbReference type="Rhea" id="RHEA:63137"/>
    </physiologicalReaction>
</comment>
<evidence type="ECO:0000313" key="25">
    <source>
        <dbReference type="Proteomes" id="UP000694580"/>
    </source>
</evidence>
<evidence type="ECO:0000256" key="20">
    <source>
        <dbReference type="ARBA" id="ARBA00047294"/>
    </source>
</evidence>
<keyword evidence="25" id="KW-1185">Reference proteome</keyword>
<dbReference type="PANTHER" id="PTHR31457">
    <property type="entry name" value="METHYLMALONIC ACIDURIA AND HOMOCYSTINURIA TYPE C PROTEIN"/>
    <property type="match status" value="1"/>
</dbReference>
<dbReference type="RefSeq" id="XP_028818561.1">
    <property type="nucleotide sequence ID" value="XM_028962728.1"/>
</dbReference>
<evidence type="ECO:0000256" key="15">
    <source>
        <dbReference type="ARBA" id="ARBA00023285"/>
    </source>
</evidence>
<evidence type="ECO:0000256" key="8">
    <source>
        <dbReference type="ARBA" id="ARBA00022490"/>
    </source>
</evidence>
<dbReference type="Pfam" id="PF16690">
    <property type="entry name" value="MMACHC"/>
    <property type="match status" value="1"/>
</dbReference>
<evidence type="ECO:0000256" key="18">
    <source>
        <dbReference type="ARBA" id="ARBA00031815"/>
    </source>
</evidence>
<keyword evidence="9" id="KW-0846">Cobalamin</keyword>
<evidence type="ECO:0000256" key="14">
    <source>
        <dbReference type="ARBA" id="ARBA00023002"/>
    </source>
</evidence>
<keyword evidence="10" id="KW-0285">Flavoprotein</keyword>
<comment type="catalytic activity">
    <reaction evidence="21">
        <text>2 cob(II)alamin-[cyanocobalamin reductase] + 2 hydrogen cyanide + NADP(+) = 2 cyanocob(III)alamin + 2 apo-[cyanocobalamin reductase] + NADPH + H(+)</text>
        <dbReference type="Rhea" id="RHEA:16113"/>
        <dbReference type="Rhea" id="RHEA-COMP:14717"/>
        <dbReference type="Rhea" id="RHEA-COMP:14718"/>
        <dbReference type="ChEBI" id="CHEBI:15378"/>
        <dbReference type="ChEBI" id="CHEBI:16304"/>
        <dbReference type="ChEBI" id="CHEBI:17439"/>
        <dbReference type="ChEBI" id="CHEBI:18407"/>
        <dbReference type="ChEBI" id="CHEBI:57783"/>
        <dbReference type="ChEBI" id="CHEBI:58349"/>
        <dbReference type="ChEBI" id="CHEBI:83228"/>
        <dbReference type="EC" id="1.16.1.6"/>
    </reaction>
    <physiologicalReaction direction="right-to-left" evidence="21">
        <dbReference type="Rhea" id="RHEA:16115"/>
    </physiologicalReaction>
</comment>
<evidence type="ECO:0000256" key="1">
    <source>
        <dbReference type="ARBA" id="ARBA00001917"/>
    </source>
</evidence>
<dbReference type="InterPro" id="IPR032037">
    <property type="entry name" value="MMACHC"/>
</dbReference>
<reference evidence="24" key="3">
    <citation type="submission" date="2025-09" db="UniProtKB">
        <authorList>
            <consortium name="Ensembl"/>
        </authorList>
    </citation>
    <scope>IDENTIFICATION</scope>
</reference>
<keyword evidence="11" id="KW-0288">FMN</keyword>
<proteinExistence type="inferred from homology"/>